<feature type="transmembrane region" description="Helical" evidence="1">
    <location>
        <begin position="46"/>
        <end position="64"/>
    </location>
</feature>
<organism evidence="2 3">
    <name type="scientific">Halpernia humi</name>
    <dbReference type="NCBI Taxonomy" id="493375"/>
    <lineage>
        <taxon>Bacteria</taxon>
        <taxon>Pseudomonadati</taxon>
        <taxon>Bacteroidota</taxon>
        <taxon>Flavobacteriia</taxon>
        <taxon>Flavobacteriales</taxon>
        <taxon>Weeksellaceae</taxon>
        <taxon>Chryseobacterium group</taxon>
        <taxon>Halpernia</taxon>
    </lineage>
</organism>
<keyword evidence="1" id="KW-0472">Membrane</keyword>
<keyword evidence="3" id="KW-1185">Reference proteome</keyword>
<dbReference type="EMBL" id="FNUS01000003">
    <property type="protein sequence ID" value="SEG15535.1"/>
    <property type="molecule type" value="Genomic_DNA"/>
</dbReference>
<sequence>MKMEENKNKIFIFSKVALISFMVGFLANLIILLLIQKSEIRGMKDVLNSTLIIPYVIFITFKFYEIFISPFFRKGKGGN</sequence>
<gene>
    <name evidence="2" type="ORF">SAMN05421847_1565</name>
</gene>
<reference evidence="3" key="1">
    <citation type="submission" date="2016-10" db="EMBL/GenBank/DDBJ databases">
        <authorList>
            <person name="Varghese N."/>
            <person name="Submissions S."/>
        </authorList>
    </citation>
    <scope>NUCLEOTIDE SEQUENCE [LARGE SCALE GENOMIC DNA]</scope>
    <source>
        <strain evidence="3">DSM 21580</strain>
    </source>
</reference>
<evidence type="ECO:0000313" key="2">
    <source>
        <dbReference type="EMBL" id="SEG15535.1"/>
    </source>
</evidence>
<proteinExistence type="predicted"/>
<protein>
    <submittedName>
        <fullName evidence="2">Uncharacterized protein</fullName>
    </submittedName>
</protein>
<feature type="transmembrane region" description="Helical" evidence="1">
    <location>
        <begin position="12"/>
        <end position="34"/>
    </location>
</feature>
<keyword evidence="1" id="KW-0812">Transmembrane</keyword>
<dbReference type="AlphaFoldDB" id="A0A1H5XVH1"/>
<accession>A0A1H5XVH1</accession>
<name>A0A1H5XVH1_9FLAO</name>
<keyword evidence="1" id="KW-1133">Transmembrane helix</keyword>
<dbReference type="Proteomes" id="UP000236738">
    <property type="component" value="Unassembled WGS sequence"/>
</dbReference>
<evidence type="ECO:0000313" key="3">
    <source>
        <dbReference type="Proteomes" id="UP000236738"/>
    </source>
</evidence>
<evidence type="ECO:0000256" key="1">
    <source>
        <dbReference type="SAM" id="Phobius"/>
    </source>
</evidence>